<evidence type="ECO:0000313" key="3">
    <source>
        <dbReference type="Proteomes" id="UP000693942"/>
    </source>
</evidence>
<proteinExistence type="predicted"/>
<comment type="caution">
    <text evidence="2">The sequence shown here is derived from an EMBL/GenBank/DDBJ whole genome shotgun (WGS) entry which is preliminary data.</text>
</comment>
<dbReference type="EMBL" id="JAELUR010000024">
    <property type="protein sequence ID" value="KAG7411767.1"/>
    <property type="molecule type" value="Genomic_DNA"/>
</dbReference>
<reference evidence="2" key="1">
    <citation type="submission" date="2021-04" db="EMBL/GenBank/DDBJ databases">
        <title>First draft genome resource for Brassicaceae pathogens Fusarium oxysporum f. sp. raphani and Fusarium oxysporum f. sp. rapae.</title>
        <authorList>
            <person name="Asai S."/>
        </authorList>
    </citation>
    <scope>NUCLEOTIDE SEQUENCE</scope>
    <source>
        <strain evidence="2">Tf1262</strain>
    </source>
</reference>
<sequence>MKSRDIERPGHPPSSGRKEPLTAKHAYAQAPRTLLKETAVTYIRGVTQTNAYKAASESMRSSSSSVDGADLSSWPVGTLSRLGTAEGTTPRLEIRSPQTITYADIFNVGAHSAAHCNVKRKRNEYDRETSGFSKSQ</sequence>
<feature type="compositionally biased region" description="Basic and acidic residues" evidence="1">
    <location>
        <begin position="1"/>
        <end position="22"/>
    </location>
</feature>
<protein>
    <submittedName>
        <fullName evidence="2">Uncharacterized protein</fullName>
    </submittedName>
</protein>
<accession>A0A8J5P5J5</accession>
<evidence type="ECO:0000256" key="1">
    <source>
        <dbReference type="SAM" id="MobiDB-lite"/>
    </source>
</evidence>
<gene>
    <name evidence="2" type="ORF">Forpi1262_v017314</name>
</gene>
<feature type="region of interest" description="Disordered" evidence="1">
    <location>
        <begin position="1"/>
        <end position="24"/>
    </location>
</feature>
<organism evidence="2 3">
    <name type="scientific">Fusarium oxysporum f. sp. raphani</name>
    <dbReference type="NCBI Taxonomy" id="96318"/>
    <lineage>
        <taxon>Eukaryota</taxon>
        <taxon>Fungi</taxon>
        <taxon>Dikarya</taxon>
        <taxon>Ascomycota</taxon>
        <taxon>Pezizomycotina</taxon>
        <taxon>Sordariomycetes</taxon>
        <taxon>Hypocreomycetidae</taxon>
        <taxon>Hypocreales</taxon>
        <taxon>Nectriaceae</taxon>
        <taxon>Fusarium</taxon>
        <taxon>Fusarium oxysporum species complex</taxon>
    </lineage>
</organism>
<dbReference type="Proteomes" id="UP000693942">
    <property type="component" value="Unassembled WGS sequence"/>
</dbReference>
<name>A0A8J5P5J5_FUSOX</name>
<evidence type="ECO:0000313" key="2">
    <source>
        <dbReference type="EMBL" id="KAG7411767.1"/>
    </source>
</evidence>
<dbReference type="AlphaFoldDB" id="A0A8J5P5J5"/>